<keyword evidence="1" id="KW-0853">WD repeat</keyword>
<dbReference type="InterPro" id="IPR015943">
    <property type="entry name" value="WD40/YVTN_repeat-like_dom_sf"/>
</dbReference>
<dbReference type="OrthoDB" id="442572at2759"/>
<dbReference type="InterPro" id="IPR040379">
    <property type="entry name" value="WDR19/dyf-2"/>
</dbReference>
<name>C5L402_PERM5</name>
<dbReference type="PANTHER" id="PTHR14920">
    <property type="entry name" value="OSMOTIC AVOIDANCE ABNORMAL PROTEIN 1/WD REPEAT MEMBRANE PROTEIN"/>
    <property type="match status" value="1"/>
</dbReference>
<evidence type="ECO:0000256" key="1">
    <source>
        <dbReference type="ARBA" id="ARBA00022574"/>
    </source>
</evidence>
<protein>
    <recommendedName>
        <fullName evidence="7">Anaphase-promoting complex subunit 4 WD40 domain-containing protein</fullName>
    </recommendedName>
</protein>
<evidence type="ECO:0000313" key="5">
    <source>
        <dbReference type="EMBL" id="EER08731.1"/>
    </source>
</evidence>
<proteinExistence type="predicted"/>
<keyword evidence="2" id="KW-0677">Repeat</keyword>
<evidence type="ECO:0000259" key="4">
    <source>
        <dbReference type="Pfam" id="PF23389"/>
    </source>
</evidence>
<dbReference type="InterPro" id="IPR057855">
    <property type="entry name" value="Beta-prop_WDR19_1st"/>
</dbReference>
<dbReference type="Gene3D" id="2.130.10.10">
    <property type="entry name" value="YVTN repeat-like/Quinoprotein amine dehydrogenase"/>
    <property type="match status" value="1"/>
</dbReference>
<dbReference type="GO" id="GO:0005929">
    <property type="term" value="C:cilium"/>
    <property type="evidence" value="ECO:0007669"/>
    <property type="project" value="TreeGrafter"/>
</dbReference>
<sequence>MVLRPLLTLKEEYFGSTRVMFRWDPSASRLACIPAARPSNLFLVNIAFIKDVMLEERDSPVSSFEWDRTGDILALIQKGTAKVTIYHYNEDRLEIVDCSGEDPSFIAWNRIGPQLAIGMSKGNISIYNSKSMERQLIAGKHGRMITCGAWTLRGLLMLGSEDRIISLSDSEGETLRQTMLRSAPTSMKISDDILYGNESKSVFEKGNSVTKCCVRTAKDTLTVLEIDGMTVLATIKLTQKYRSIVDFGWFGDEQLCIGYVGGHIVVTSSRGDEAGQELFQMKPLSSLDALALCFSALSAAVAGDGCVKLIDLIQRSEESDKTITVDDDEEKGGIVSDLVFSRAGQTITFSLSTGCIRSYLLRLPSIITARGSTVAWMSSLREITFIDVNVDNGKDKKAVQCEEEPRLLGVGPDHIAAGEEVSKGDGKLHSSLVFAACGRRIFYYSRLDTDEVRKEYPDEVTGVEMSATYAAVLVDRKMLVEEDCRVNEYRHTDNIIAVYPNNLGGVYTAFIDIRGVLHVYNAVTEVCMIPIKPEKVGKIKGVVWDLADPMVFVVVADDIRGTAELGLHTCVVFDIAANLWPSEVDISGVNISLH</sequence>
<gene>
    <name evidence="5" type="ORF">Pmar_PMAR017790</name>
</gene>
<evidence type="ECO:0000313" key="6">
    <source>
        <dbReference type="Proteomes" id="UP000007800"/>
    </source>
</evidence>
<feature type="domain" description="WDR19 first beta-propeller" evidence="4">
    <location>
        <begin position="19"/>
        <end position="354"/>
    </location>
</feature>
<organism evidence="6">
    <name type="scientific">Perkinsus marinus (strain ATCC 50983 / TXsc)</name>
    <dbReference type="NCBI Taxonomy" id="423536"/>
    <lineage>
        <taxon>Eukaryota</taxon>
        <taxon>Sar</taxon>
        <taxon>Alveolata</taxon>
        <taxon>Perkinsozoa</taxon>
        <taxon>Perkinsea</taxon>
        <taxon>Perkinsida</taxon>
        <taxon>Perkinsidae</taxon>
        <taxon>Perkinsus</taxon>
    </lineage>
</organism>
<dbReference type="InterPro" id="IPR039468">
    <property type="entry name" value="WDR19_WD40_rpt"/>
</dbReference>
<evidence type="ECO:0008006" key="7">
    <source>
        <dbReference type="Google" id="ProtNLM"/>
    </source>
</evidence>
<dbReference type="GeneID" id="9042798"/>
<dbReference type="AlphaFoldDB" id="C5L402"/>
<dbReference type="GO" id="GO:0030991">
    <property type="term" value="C:intraciliary transport particle A"/>
    <property type="evidence" value="ECO:0007669"/>
    <property type="project" value="TreeGrafter"/>
</dbReference>
<dbReference type="EMBL" id="GG678922">
    <property type="protein sequence ID" value="EER08731.1"/>
    <property type="molecule type" value="Genomic_DNA"/>
</dbReference>
<keyword evidence="6" id="KW-1185">Reference proteome</keyword>
<dbReference type="PANTHER" id="PTHR14920:SF0">
    <property type="entry name" value="WD REPEAT DOMAIN 19"/>
    <property type="match status" value="1"/>
</dbReference>
<dbReference type="RefSeq" id="XP_002776915.1">
    <property type="nucleotide sequence ID" value="XM_002776869.1"/>
</dbReference>
<dbReference type="Pfam" id="PF15911">
    <property type="entry name" value="Beta-prop_WDR19_2nd"/>
    <property type="match status" value="1"/>
</dbReference>
<dbReference type="Proteomes" id="UP000007800">
    <property type="component" value="Unassembled WGS sequence"/>
</dbReference>
<reference evidence="5 6" key="1">
    <citation type="submission" date="2008-07" db="EMBL/GenBank/DDBJ databases">
        <authorList>
            <person name="El-Sayed N."/>
            <person name="Caler E."/>
            <person name="Inman J."/>
            <person name="Amedeo P."/>
            <person name="Hass B."/>
            <person name="Wortman J."/>
        </authorList>
    </citation>
    <scope>NUCLEOTIDE SEQUENCE [LARGE SCALE GENOMIC DNA]</scope>
    <source>
        <strain evidence="6">ATCC 50983 / TXsc</strain>
    </source>
</reference>
<dbReference type="Pfam" id="PF23389">
    <property type="entry name" value="Beta-prop_WDR19_1st"/>
    <property type="match status" value="1"/>
</dbReference>
<evidence type="ECO:0000259" key="3">
    <source>
        <dbReference type="Pfam" id="PF15911"/>
    </source>
</evidence>
<evidence type="ECO:0000256" key="2">
    <source>
        <dbReference type="ARBA" id="ARBA00022737"/>
    </source>
</evidence>
<dbReference type="GO" id="GO:0060271">
    <property type="term" value="P:cilium assembly"/>
    <property type="evidence" value="ECO:0007669"/>
    <property type="project" value="TreeGrafter"/>
</dbReference>
<accession>C5L402</accession>
<feature type="domain" description="WDR19 WD40 repeat" evidence="3">
    <location>
        <begin position="479"/>
        <end position="558"/>
    </location>
</feature>
<dbReference type="InParanoid" id="C5L402"/>
<dbReference type="SUPFAM" id="SSF69322">
    <property type="entry name" value="Tricorn protease domain 2"/>
    <property type="match status" value="1"/>
</dbReference>
<dbReference type="GO" id="GO:0035721">
    <property type="term" value="P:intraciliary retrograde transport"/>
    <property type="evidence" value="ECO:0007669"/>
    <property type="project" value="InterPro"/>
</dbReference>